<dbReference type="PANTHER" id="PTHR23306:SF3">
    <property type="entry name" value="TUMOR SUPPRESSOR PROTEIN 101"/>
    <property type="match status" value="1"/>
</dbReference>
<dbReference type="KEGG" id="bbel:109471763"/>
<dbReference type="GeneID" id="109471763"/>
<organism evidence="3 4">
    <name type="scientific">Branchiostoma belcheri</name>
    <name type="common">Amphioxus</name>
    <dbReference type="NCBI Taxonomy" id="7741"/>
    <lineage>
        <taxon>Eukaryota</taxon>
        <taxon>Metazoa</taxon>
        <taxon>Chordata</taxon>
        <taxon>Cephalochordata</taxon>
        <taxon>Leptocardii</taxon>
        <taxon>Amphioxiformes</taxon>
        <taxon>Branchiostomatidae</taxon>
        <taxon>Branchiostoma</taxon>
    </lineage>
</organism>
<dbReference type="InterPro" id="IPR008883">
    <property type="entry name" value="UEV_N"/>
</dbReference>
<dbReference type="Proteomes" id="UP000515135">
    <property type="component" value="Unplaced"/>
</dbReference>
<gene>
    <name evidence="4" type="primary">LOC109471763</name>
</gene>
<evidence type="ECO:0000259" key="2">
    <source>
        <dbReference type="PROSITE" id="PS51322"/>
    </source>
</evidence>
<dbReference type="Gene3D" id="3.10.110.10">
    <property type="entry name" value="Ubiquitin Conjugating Enzyme"/>
    <property type="match status" value="1"/>
</dbReference>
<evidence type="ECO:0000313" key="4">
    <source>
        <dbReference type="RefSeq" id="XP_019626677.1"/>
    </source>
</evidence>
<name>A0A6P4Z6K4_BRABE</name>
<dbReference type="CDD" id="cd11685">
    <property type="entry name" value="UEV_TSG101-like"/>
    <property type="match status" value="1"/>
</dbReference>
<dbReference type="GO" id="GO:0015031">
    <property type="term" value="P:protein transport"/>
    <property type="evidence" value="ECO:0007669"/>
    <property type="project" value="InterPro"/>
</dbReference>
<evidence type="ECO:0000256" key="1">
    <source>
        <dbReference type="SAM" id="MobiDB-lite"/>
    </source>
</evidence>
<dbReference type="PANTHER" id="PTHR23306">
    <property type="entry name" value="TUMOR SUSCEPTIBILITY GENE 101 PROTEIN-RELATED"/>
    <property type="match status" value="1"/>
</dbReference>
<dbReference type="GO" id="GO:0000813">
    <property type="term" value="C:ESCRT I complex"/>
    <property type="evidence" value="ECO:0007669"/>
    <property type="project" value="TreeGrafter"/>
</dbReference>
<keyword evidence="3" id="KW-1185">Reference proteome</keyword>
<feature type="compositionally biased region" description="Low complexity" evidence="1">
    <location>
        <begin position="183"/>
        <end position="205"/>
    </location>
</feature>
<reference evidence="4" key="1">
    <citation type="submission" date="2025-08" db="UniProtKB">
        <authorList>
            <consortium name="RefSeq"/>
        </authorList>
    </citation>
    <scope>IDENTIFICATION</scope>
    <source>
        <tissue evidence="4">Gonad</tissue>
    </source>
</reference>
<dbReference type="OrthoDB" id="5405561at2759"/>
<dbReference type="PROSITE" id="PS51322">
    <property type="entry name" value="UEV"/>
    <property type="match status" value="1"/>
</dbReference>
<dbReference type="Pfam" id="PF05743">
    <property type="entry name" value="UEV"/>
    <property type="match status" value="1"/>
</dbReference>
<protein>
    <submittedName>
        <fullName evidence="4">Tumor susceptibility gene 101 protein-like</fullName>
    </submittedName>
</protein>
<accession>A0A6P4Z6K4</accession>
<evidence type="ECO:0000313" key="3">
    <source>
        <dbReference type="Proteomes" id="UP000515135"/>
    </source>
</evidence>
<dbReference type="AlphaFoldDB" id="A0A6P4Z6K4"/>
<feature type="domain" description="UEV" evidence="2">
    <location>
        <begin position="24"/>
        <end position="168"/>
    </location>
</feature>
<proteinExistence type="predicted"/>
<dbReference type="InterPro" id="IPR016135">
    <property type="entry name" value="UBQ-conjugating_enzyme/RWD"/>
</dbReference>
<dbReference type="GO" id="GO:0008333">
    <property type="term" value="P:endosome to lysosome transport"/>
    <property type="evidence" value="ECO:0007669"/>
    <property type="project" value="TreeGrafter"/>
</dbReference>
<dbReference type="InterPro" id="IPR052070">
    <property type="entry name" value="ESCRT-I_UEV_domain"/>
</dbReference>
<dbReference type="GO" id="GO:0043130">
    <property type="term" value="F:ubiquitin binding"/>
    <property type="evidence" value="ECO:0007669"/>
    <property type="project" value="TreeGrafter"/>
</dbReference>
<sequence length="308" mass="34591">MSKTTKLATMPIFTGSSNNKQHKYQDLVNEAVHGVSHKYKDYVKEETVHVIRSYTGLRPYKAPFAMQNGKTKYFLCIKGKVPIMKNGVMDYTLHIRMYIHKRHPLSPPEVFIRPTRSMDIKAGQHVDSEGRVYLPYLSSWIYPKSDLIGLLDFMVLTFSQISPVTLRRRSPSASPTLPRKAVSNPPSRSHSRSGSSSRSRPSSKPVTPVLSRRGRPSPTRPDGAGDADDDFDAGFMPNLGDRFFRTKSSGSSSGSSDDEEEKVCEQLVDENGVHRRISVKKYNPRAGRMEYLTVQYGCMAVAADKVKE</sequence>
<dbReference type="SUPFAM" id="SSF54495">
    <property type="entry name" value="UBC-like"/>
    <property type="match status" value="1"/>
</dbReference>
<dbReference type="RefSeq" id="XP_019626677.1">
    <property type="nucleotide sequence ID" value="XM_019771118.1"/>
</dbReference>
<feature type="region of interest" description="Disordered" evidence="1">
    <location>
        <begin position="165"/>
        <end position="262"/>
    </location>
</feature>